<sequence length="123" mass="13033">MGGMVMAGVPDELETAFIVLSCLRCLFLAVLETPALTKPPELSYWLLYVFQSREAFLQLLICFGVVVDALFGGHSVVSPQGVTTTSGVVVVARGVFLIRAFVLVVPPWSLPCMSGGSALLGVS</sequence>
<evidence type="ECO:0000313" key="3">
    <source>
        <dbReference type="Proteomes" id="UP001386955"/>
    </source>
</evidence>
<evidence type="ECO:0000256" key="1">
    <source>
        <dbReference type="SAM" id="Phobius"/>
    </source>
</evidence>
<feature type="transmembrane region" description="Helical" evidence="1">
    <location>
        <begin position="15"/>
        <end position="36"/>
    </location>
</feature>
<dbReference type="Proteomes" id="UP001386955">
    <property type="component" value="Unassembled WGS sequence"/>
</dbReference>
<proteinExistence type="predicted"/>
<accession>A0AAN9NNB1</accession>
<dbReference type="EMBL" id="JAYMYS010000033">
    <property type="protein sequence ID" value="KAK7376141.1"/>
    <property type="molecule type" value="Genomic_DNA"/>
</dbReference>
<keyword evidence="3" id="KW-1185">Reference proteome</keyword>
<feature type="transmembrane region" description="Helical" evidence="1">
    <location>
        <begin position="83"/>
        <end position="105"/>
    </location>
</feature>
<keyword evidence="1" id="KW-0812">Transmembrane</keyword>
<organism evidence="2 3">
    <name type="scientific">Psophocarpus tetragonolobus</name>
    <name type="common">Winged bean</name>
    <name type="synonym">Dolichos tetragonolobus</name>
    <dbReference type="NCBI Taxonomy" id="3891"/>
    <lineage>
        <taxon>Eukaryota</taxon>
        <taxon>Viridiplantae</taxon>
        <taxon>Streptophyta</taxon>
        <taxon>Embryophyta</taxon>
        <taxon>Tracheophyta</taxon>
        <taxon>Spermatophyta</taxon>
        <taxon>Magnoliopsida</taxon>
        <taxon>eudicotyledons</taxon>
        <taxon>Gunneridae</taxon>
        <taxon>Pentapetalae</taxon>
        <taxon>rosids</taxon>
        <taxon>fabids</taxon>
        <taxon>Fabales</taxon>
        <taxon>Fabaceae</taxon>
        <taxon>Papilionoideae</taxon>
        <taxon>50 kb inversion clade</taxon>
        <taxon>NPAAA clade</taxon>
        <taxon>indigoferoid/millettioid clade</taxon>
        <taxon>Phaseoleae</taxon>
        <taxon>Psophocarpus</taxon>
    </lineage>
</organism>
<keyword evidence="1" id="KW-0472">Membrane</keyword>
<evidence type="ECO:0000313" key="2">
    <source>
        <dbReference type="EMBL" id="KAK7376141.1"/>
    </source>
</evidence>
<comment type="caution">
    <text evidence="2">The sequence shown here is derived from an EMBL/GenBank/DDBJ whole genome shotgun (WGS) entry which is preliminary data.</text>
</comment>
<dbReference type="AlphaFoldDB" id="A0AAN9NNB1"/>
<reference evidence="2 3" key="1">
    <citation type="submission" date="2024-01" db="EMBL/GenBank/DDBJ databases">
        <title>The genomes of 5 underutilized Papilionoideae crops provide insights into root nodulation and disease resistanc.</title>
        <authorList>
            <person name="Jiang F."/>
        </authorList>
    </citation>
    <scope>NUCLEOTIDE SEQUENCE [LARGE SCALE GENOMIC DNA]</scope>
    <source>
        <strain evidence="2">DUOXIRENSHENG_FW03</strain>
        <tissue evidence="2">Leaves</tissue>
    </source>
</reference>
<name>A0AAN9NNB1_PSOTE</name>
<gene>
    <name evidence="2" type="ORF">VNO78_34995</name>
</gene>
<keyword evidence="1" id="KW-1133">Transmembrane helix</keyword>
<feature type="transmembrane region" description="Helical" evidence="1">
    <location>
        <begin position="56"/>
        <end position="77"/>
    </location>
</feature>
<protein>
    <submittedName>
        <fullName evidence="2">Uncharacterized protein</fullName>
    </submittedName>
</protein>